<dbReference type="PANTHER" id="PTHR40465:SF1">
    <property type="entry name" value="DUF6534 DOMAIN-CONTAINING PROTEIN"/>
    <property type="match status" value="1"/>
</dbReference>
<protein>
    <recommendedName>
        <fullName evidence="2">DUF6534 domain-containing protein</fullName>
    </recommendedName>
</protein>
<evidence type="ECO:0000259" key="2">
    <source>
        <dbReference type="Pfam" id="PF20152"/>
    </source>
</evidence>
<keyword evidence="1" id="KW-1133">Transmembrane helix</keyword>
<dbReference type="RefSeq" id="XP_007402318.1">
    <property type="nucleotide sequence ID" value="XM_007402256.1"/>
</dbReference>
<dbReference type="GeneID" id="18909384"/>
<feature type="transmembrane region" description="Helical" evidence="1">
    <location>
        <begin position="20"/>
        <end position="38"/>
    </location>
</feature>
<dbReference type="InterPro" id="IPR045339">
    <property type="entry name" value="DUF6534"/>
</dbReference>
<feature type="transmembrane region" description="Helical" evidence="1">
    <location>
        <begin position="122"/>
        <end position="147"/>
    </location>
</feature>
<dbReference type="Proteomes" id="UP000008370">
    <property type="component" value="Unassembled WGS sequence"/>
</dbReference>
<dbReference type="HOGENOM" id="CLU_046025_2_0_1"/>
<dbReference type="EMBL" id="JH930538">
    <property type="protein sequence ID" value="EKM49132.1"/>
    <property type="molecule type" value="Genomic_DNA"/>
</dbReference>
<feature type="transmembrane region" description="Helical" evidence="1">
    <location>
        <begin position="159"/>
        <end position="183"/>
    </location>
</feature>
<feature type="transmembrane region" description="Helical" evidence="1">
    <location>
        <begin position="97"/>
        <end position="115"/>
    </location>
</feature>
<keyword evidence="1" id="KW-0472">Membrane</keyword>
<keyword evidence="1" id="KW-0812">Transmembrane</keyword>
<feature type="transmembrane region" description="Helical" evidence="1">
    <location>
        <begin position="50"/>
        <end position="71"/>
    </location>
</feature>
<sequence>MVSAGGQAAQILHGPSLVGIFLNILLYGVVIAQAHTYYASFRSDPLWIKAYVAVLLLADTLNSAFNIAWIYTVLVNNFGNLAALTQADWRKQKPRPLLHGLIAMMVQLFYAWRILALTKNRWIVALVVVSSTVSGLSAIGTAIGIGIRPEFSGFKSLDVIGLPWLISCTVCDVTIAVALSVYLNSRKTGFEITDNIINKIIRSTVQSGLLTASFTIAHIVAYLTSSTGIHMIFNYGVVKLYTNSVMSSLNSRQANSHLPSGDTSFIDAKEVQKEFSSLYAYNLKGHAFLQSNFVSSRSVRPQVSITVEMHEMADTLPLPKAKSGNELVV</sequence>
<evidence type="ECO:0000256" key="1">
    <source>
        <dbReference type="SAM" id="Phobius"/>
    </source>
</evidence>
<dbReference type="KEGG" id="pco:PHACADRAFT_167306"/>
<reference evidence="3 4" key="1">
    <citation type="journal article" date="2012" name="BMC Genomics">
        <title>Comparative genomics of the white-rot fungi, Phanerochaete carnosa and P. chrysosporium, to elucidate the genetic basis of the distinct wood types they colonize.</title>
        <authorList>
            <person name="Suzuki H."/>
            <person name="MacDonald J."/>
            <person name="Syed K."/>
            <person name="Salamov A."/>
            <person name="Hori C."/>
            <person name="Aerts A."/>
            <person name="Henrissat B."/>
            <person name="Wiebenga A."/>
            <person name="vanKuyk P.A."/>
            <person name="Barry K."/>
            <person name="Lindquist E."/>
            <person name="LaButti K."/>
            <person name="Lapidus A."/>
            <person name="Lucas S."/>
            <person name="Coutinho P."/>
            <person name="Gong Y."/>
            <person name="Samejima M."/>
            <person name="Mahadevan R."/>
            <person name="Abou-Zaid M."/>
            <person name="de Vries R.P."/>
            <person name="Igarashi K."/>
            <person name="Yadav J.S."/>
            <person name="Grigoriev I.V."/>
            <person name="Master E.R."/>
        </authorList>
    </citation>
    <scope>NUCLEOTIDE SEQUENCE [LARGE SCALE GENOMIC DNA]</scope>
    <source>
        <strain evidence="3 4">HHB-10118-sp</strain>
    </source>
</reference>
<proteinExistence type="predicted"/>
<gene>
    <name evidence="3" type="ORF">PHACADRAFT_167306</name>
</gene>
<evidence type="ECO:0000313" key="4">
    <source>
        <dbReference type="Proteomes" id="UP000008370"/>
    </source>
</evidence>
<organism evidence="3 4">
    <name type="scientific">Phanerochaete carnosa (strain HHB-10118-sp)</name>
    <name type="common">White-rot fungus</name>
    <name type="synonym">Peniophora carnosa</name>
    <dbReference type="NCBI Taxonomy" id="650164"/>
    <lineage>
        <taxon>Eukaryota</taxon>
        <taxon>Fungi</taxon>
        <taxon>Dikarya</taxon>
        <taxon>Basidiomycota</taxon>
        <taxon>Agaricomycotina</taxon>
        <taxon>Agaricomycetes</taxon>
        <taxon>Polyporales</taxon>
        <taxon>Phanerochaetaceae</taxon>
        <taxon>Phanerochaete</taxon>
    </lineage>
</organism>
<dbReference type="Pfam" id="PF20152">
    <property type="entry name" value="DUF6534"/>
    <property type="match status" value="1"/>
</dbReference>
<name>K5WG00_PHACS</name>
<accession>K5WG00</accession>
<evidence type="ECO:0000313" key="3">
    <source>
        <dbReference type="EMBL" id="EKM49132.1"/>
    </source>
</evidence>
<dbReference type="InParanoid" id="K5WG00"/>
<dbReference type="PANTHER" id="PTHR40465">
    <property type="entry name" value="CHROMOSOME 1, WHOLE GENOME SHOTGUN SEQUENCE"/>
    <property type="match status" value="1"/>
</dbReference>
<feature type="transmembrane region" description="Helical" evidence="1">
    <location>
        <begin position="204"/>
        <end position="223"/>
    </location>
</feature>
<dbReference type="AlphaFoldDB" id="K5WG00"/>
<dbReference type="OrthoDB" id="3183258at2759"/>
<keyword evidence="4" id="KW-1185">Reference proteome</keyword>
<feature type="domain" description="DUF6534" evidence="2">
    <location>
        <begin position="169"/>
        <end position="253"/>
    </location>
</feature>